<keyword evidence="2" id="KW-0175">Coiled coil</keyword>
<evidence type="ECO:0000256" key="1">
    <source>
        <dbReference type="ARBA" id="ARBA00004196"/>
    </source>
</evidence>
<comment type="caution">
    <text evidence="3">The sequence shown here is derived from an EMBL/GenBank/DDBJ whole genome shotgun (WGS) entry which is preliminary data.</text>
</comment>
<protein>
    <submittedName>
        <fullName evidence="3">Secretion protein HlyD</fullName>
    </submittedName>
</protein>
<dbReference type="PANTHER" id="PTHR32347:SF23">
    <property type="entry name" value="BLL5650 PROTEIN"/>
    <property type="match status" value="1"/>
</dbReference>
<dbReference type="PANTHER" id="PTHR32347">
    <property type="entry name" value="EFFLUX SYSTEM COMPONENT YKNX-RELATED"/>
    <property type="match status" value="1"/>
</dbReference>
<sequence>MTMRQRLPILLVLAVLAGAAIWFLTRPTAPDPWLGYVEGEALYVAAPVSGTLASRPVERGGRVSAGAALFALDPRTADASAAQAAAQVAGAEASLSDLGAARERTPEIDVARAAEAAARAQLVKAEADYRRFADLAAKGFASRTQLDAAQAARDSAAASVRQAQAQQRSGELTVGRSAQQAAAAAQVQGAKAALAAEARRRQEIAPVSPAAGQVEQTYFNPGEWVPANQPVVSIIPDDKRKIRFFVPQDRVAALRMGQAVKFTCDGCGAERTATVRYIAPRAEYTPPVIYSEHARAKLVFMVEAMLPADKPLPLGLPVAVLP</sequence>
<proteinExistence type="predicted"/>
<accession>A0A512ALB0</accession>
<dbReference type="Gene3D" id="2.40.50.100">
    <property type="match status" value="1"/>
</dbReference>
<dbReference type="AlphaFoldDB" id="A0A512ALB0"/>
<dbReference type="Proteomes" id="UP000321464">
    <property type="component" value="Unassembled WGS sequence"/>
</dbReference>
<dbReference type="OrthoDB" id="9810980at2"/>
<comment type="subcellular location">
    <subcellularLocation>
        <location evidence="1">Cell envelope</location>
    </subcellularLocation>
</comment>
<dbReference type="RefSeq" id="WP_147159785.1">
    <property type="nucleotide sequence ID" value="NZ_BJYR01000015.1"/>
</dbReference>
<evidence type="ECO:0000313" key="3">
    <source>
        <dbReference type="EMBL" id="GEO00461.1"/>
    </source>
</evidence>
<dbReference type="EMBL" id="BJYR01000015">
    <property type="protein sequence ID" value="GEO00461.1"/>
    <property type="molecule type" value="Genomic_DNA"/>
</dbReference>
<dbReference type="Gene3D" id="1.10.287.470">
    <property type="entry name" value="Helix hairpin bin"/>
    <property type="match status" value="1"/>
</dbReference>
<reference evidence="3 4" key="1">
    <citation type="submission" date="2019-07" db="EMBL/GenBank/DDBJ databases">
        <title>Whole genome shotgun sequence of Novosphingobium sediminis NBRC 106119.</title>
        <authorList>
            <person name="Hosoyama A."/>
            <person name="Uohara A."/>
            <person name="Ohji S."/>
            <person name="Ichikawa N."/>
        </authorList>
    </citation>
    <scope>NUCLEOTIDE SEQUENCE [LARGE SCALE GENOMIC DNA]</scope>
    <source>
        <strain evidence="3 4">NBRC 106119</strain>
    </source>
</reference>
<dbReference type="Gene3D" id="2.40.30.170">
    <property type="match status" value="1"/>
</dbReference>
<dbReference type="GO" id="GO:0030313">
    <property type="term" value="C:cell envelope"/>
    <property type="evidence" value="ECO:0007669"/>
    <property type="project" value="UniProtKB-SubCell"/>
</dbReference>
<name>A0A512ALB0_9SPHN</name>
<dbReference type="SUPFAM" id="SSF111369">
    <property type="entry name" value="HlyD-like secretion proteins"/>
    <property type="match status" value="1"/>
</dbReference>
<evidence type="ECO:0000313" key="4">
    <source>
        <dbReference type="Proteomes" id="UP000321464"/>
    </source>
</evidence>
<keyword evidence="4" id="KW-1185">Reference proteome</keyword>
<dbReference type="InterPro" id="IPR050465">
    <property type="entry name" value="UPF0194_transport"/>
</dbReference>
<evidence type="ECO:0000256" key="2">
    <source>
        <dbReference type="ARBA" id="ARBA00023054"/>
    </source>
</evidence>
<organism evidence="3 4">
    <name type="scientific">Novosphingobium sediminis</name>
    <dbReference type="NCBI Taxonomy" id="707214"/>
    <lineage>
        <taxon>Bacteria</taxon>
        <taxon>Pseudomonadati</taxon>
        <taxon>Pseudomonadota</taxon>
        <taxon>Alphaproteobacteria</taxon>
        <taxon>Sphingomonadales</taxon>
        <taxon>Sphingomonadaceae</taxon>
        <taxon>Novosphingobium</taxon>
    </lineage>
</organism>
<gene>
    <name evidence="3" type="ORF">NSE01_22930</name>
</gene>